<accession>A0ABQ6N4B6</accession>
<gene>
    <name evidence="3" type="ORF">TeGR_g3026</name>
</gene>
<comment type="caution">
    <text evidence="3">The sequence shown here is derived from an EMBL/GenBank/DDBJ whole genome shotgun (WGS) entry which is preliminary data.</text>
</comment>
<feature type="transmembrane region" description="Helical" evidence="2">
    <location>
        <begin position="287"/>
        <end position="304"/>
    </location>
</feature>
<dbReference type="EMBL" id="BRYB01000912">
    <property type="protein sequence ID" value="GMI40142.1"/>
    <property type="molecule type" value="Genomic_DNA"/>
</dbReference>
<evidence type="ECO:0000313" key="4">
    <source>
        <dbReference type="Proteomes" id="UP001165060"/>
    </source>
</evidence>
<name>A0ABQ6N4B6_9STRA</name>
<feature type="compositionally biased region" description="Basic and acidic residues" evidence="1">
    <location>
        <begin position="129"/>
        <end position="138"/>
    </location>
</feature>
<feature type="compositionally biased region" description="Basic residues" evidence="1">
    <location>
        <begin position="24"/>
        <end position="34"/>
    </location>
</feature>
<dbReference type="Proteomes" id="UP001165060">
    <property type="component" value="Unassembled WGS sequence"/>
</dbReference>
<keyword evidence="2" id="KW-0812">Transmembrane</keyword>
<feature type="region of interest" description="Disordered" evidence="1">
    <location>
        <begin position="231"/>
        <end position="252"/>
    </location>
</feature>
<evidence type="ECO:0000256" key="1">
    <source>
        <dbReference type="SAM" id="MobiDB-lite"/>
    </source>
</evidence>
<protein>
    <submittedName>
        <fullName evidence="3">Uncharacterized protein</fullName>
    </submittedName>
</protein>
<feature type="transmembrane region" description="Helical" evidence="2">
    <location>
        <begin position="259"/>
        <end position="281"/>
    </location>
</feature>
<organism evidence="3 4">
    <name type="scientific">Tetraparma gracilis</name>
    <dbReference type="NCBI Taxonomy" id="2962635"/>
    <lineage>
        <taxon>Eukaryota</taxon>
        <taxon>Sar</taxon>
        <taxon>Stramenopiles</taxon>
        <taxon>Ochrophyta</taxon>
        <taxon>Bolidophyceae</taxon>
        <taxon>Parmales</taxon>
        <taxon>Triparmaceae</taxon>
        <taxon>Tetraparma</taxon>
    </lineage>
</organism>
<proteinExistence type="predicted"/>
<feature type="compositionally biased region" description="Basic and acidic residues" evidence="1">
    <location>
        <begin position="231"/>
        <end position="241"/>
    </location>
</feature>
<reference evidence="3 4" key="1">
    <citation type="journal article" date="2023" name="Commun. Biol.">
        <title>Genome analysis of Parmales, the sister group of diatoms, reveals the evolutionary specialization of diatoms from phago-mixotrophs to photoautotrophs.</title>
        <authorList>
            <person name="Ban H."/>
            <person name="Sato S."/>
            <person name="Yoshikawa S."/>
            <person name="Yamada K."/>
            <person name="Nakamura Y."/>
            <person name="Ichinomiya M."/>
            <person name="Sato N."/>
            <person name="Blanc-Mathieu R."/>
            <person name="Endo H."/>
            <person name="Kuwata A."/>
            <person name="Ogata H."/>
        </authorList>
    </citation>
    <scope>NUCLEOTIDE SEQUENCE [LARGE SCALE GENOMIC DNA]</scope>
</reference>
<feature type="compositionally biased region" description="Basic and acidic residues" evidence="1">
    <location>
        <begin position="165"/>
        <end position="176"/>
    </location>
</feature>
<feature type="compositionally biased region" description="Basic and acidic residues" evidence="1">
    <location>
        <begin position="71"/>
        <end position="91"/>
    </location>
</feature>
<evidence type="ECO:0000256" key="2">
    <source>
        <dbReference type="SAM" id="Phobius"/>
    </source>
</evidence>
<feature type="region of interest" description="Disordered" evidence="1">
    <location>
        <begin position="1"/>
        <end position="201"/>
    </location>
</feature>
<evidence type="ECO:0000313" key="3">
    <source>
        <dbReference type="EMBL" id="GMI40142.1"/>
    </source>
</evidence>
<keyword evidence="4" id="KW-1185">Reference proteome</keyword>
<feature type="compositionally biased region" description="Basic and acidic residues" evidence="1">
    <location>
        <begin position="35"/>
        <end position="53"/>
    </location>
</feature>
<keyword evidence="2" id="KW-1133">Transmembrane helix</keyword>
<sequence>MGKHHHGERSDREYTGGGSSSKSGHGRRKSNAHKLKYDPSRQLHQVEHAEDHHHHATKAIQRLHRGNSGRKLAEEEKKAKAKKEAEKERQRAQQRARKEKGMKGQPEEEQESSLHMLGAVGNDLNSNAKRNEAEQADGKKHKKGGGTRAAPGAYNHFTAANAHKVHVDNPAERRGGYGDNYLVDVDAPPSSGRSSGDSGDDLEAQKKLVIHPHDDEETKAYKAKLNYLNDQKRQKNKKGADPDPADDEATTRTDAADDCCVLSTLGCFLLAYYGFVFWVGLAAGQGMLAIALGVGLPFMLYWLVKSYKQAKKEGKKAMFLW</sequence>
<feature type="compositionally biased region" description="Basic residues" evidence="1">
    <location>
        <begin position="54"/>
        <end position="68"/>
    </location>
</feature>
<keyword evidence="2" id="KW-0472">Membrane</keyword>